<dbReference type="Proteomes" id="UP000247903">
    <property type="component" value="Unassembled WGS sequence"/>
</dbReference>
<dbReference type="EMBL" id="QJHK01000060">
    <property type="protein sequence ID" value="PXY38644.1"/>
    <property type="molecule type" value="Genomic_DNA"/>
</dbReference>
<name>A0A2V4BXA5_9FLAO</name>
<feature type="non-terminal residue" evidence="1">
    <location>
        <position position="123"/>
    </location>
</feature>
<gene>
    <name evidence="1" type="ORF">DMB65_21905</name>
</gene>
<feature type="non-terminal residue" evidence="1">
    <location>
        <position position="1"/>
    </location>
</feature>
<dbReference type="OrthoDB" id="9805017at2"/>
<sequence>FGGSNGTITLTPADGLAPYSYTLTGAGANTSGDVTGTYTGLPEGTYSVVVKDAKGCDSAVISVTITQPLQLAATVGVTPFGCNSGNVPQAAVVTVTATVGTGTAPYTYSFNGSASYTSANTLS</sequence>
<organism evidence="1 2">
    <name type="scientific">Flavobacterium cheongpyeongense</name>
    <dbReference type="NCBI Taxonomy" id="2212651"/>
    <lineage>
        <taxon>Bacteria</taxon>
        <taxon>Pseudomonadati</taxon>
        <taxon>Bacteroidota</taxon>
        <taxon>Flavobacteriia</taxon>
        <taxon>Flavobacteriales</taxon>
        <taxon>Flavobacteriaceae</taxon>
        <taxon>Flavobacterium</taxon>
    </lineage>
</organism>
<dbReference type="Pfam" id="PF13573">
    <property type="entry name" value="SprB"/>
    <property type="match status" value="1"/>
</dbReference>
<evidence type="ECO:0008006" key="3">
    <source>
        <dbReference type="Google" id="ProtNLM"/>
    </source>
</evidence>
<proteinExistence type="predicted"/>
<comment type="caution">
    <text evidence="1">The sequence shown here is derived from an EMBL/GenBank/DDBJ whole genome shotgun (WGS) entry which is preliminary data.</text>
</comment>
<dbReference type="AlphaFoldDB" id="A0A2V4BXA5"/>
<accession>A0A2V4BXA5</accession>
<protein>
    <recommendedName>
        <fullName evidence="3">Adhesin</fullName>
    </recommendedName>
</protein>
<dbReference type="RefSeq" id="WP_133249526.1">
    <property type="nucleotide sequence ID" value="NZ_QJHK01000060.1"/>
</dbReference>
<keyword evidence="2" id="KW-1185">Reference proteome</keyword>
<dbReference type="InterPro" id="IPR025667">
    <property type="entry name" value="SprB_repeat"/>
</dbReference>
<reference evidence="1 2" key="1">
    <citation type="submission" date="2018-05" db="EMBL/GenBank/DDBJ databases">
        <title>Flavobacterium sp. strain IMCC34759, incomplete genome.</title>
        <authorList>
            <person name="Joung Y."/>
            <person name="Cho J."/>
        </authorList>
    </citation>
    <scope>NUCLEOTIDE SEQUENCE [LARGE SCALE GENOMIC DNA]</scope>
    <source>
        <strain evidence="1 2">IMCC34759</strain>
    </source>
</reference>
<evidence type="ECO:0000313" key="2">
    <source>
        <dbReference type="Proteomes" id="UP000247903"/>
    </source>
</evidence>
<evidence type="ECO:0000313" key="1">
    <source>
        <dbReference type="EMBL" id="PXY38644.1"/>
    </source>
</evidence>